<accession>A0A8J1URF7</accession>
<organism evidence="1 2">
    <name type="scientific">Owenia fusiformis</name>
    <name type="common">Polychaete worm</name>
    <dbReference type="NCBI Taxonomy" id="6347"/>
    <lineage>
        <taxon>Eukaryota</taxon>
        <taxon>Metazoa</taxon>
        <taxon>Spiralia</taxon>
        <taxon>Lophotrochozoa</taxon>
        <taxon>Annelida</taxon>
        <taxon>Polychaeta</taxon>
        <taxon>Sedentaria</taxon>
        <taxon>Canalipalpata</taxon>
        <taxon>Sabellida</taxon>
        <taxon>Oweniida</taxon>
        <taxon>Oweniidae</taxon>
        <taxon>Owenia</taxon>
    </lineage>
</organism>
<evidence type="ECO:0000313" key="1">
    <source>
        <dbReference type="EMBL" id="CAH1778712.1"/>
    </source>
</evidence>
<dbReference type="SMART" id="SM00671">
    <property type="entry name" value="SEL1"/>
    <property type="match status" value="2"/>
</dbReference>
<reference evidence="1" key="1">
    <citation type="submission" date="2022-03" db="EMBL/GenBank/DDBJ databases">
        <authorList>
            <person name="Martin C."/>
        </authorList>
    </citation>
    <scope>NUCLEOTIDE SEQUENCE</scope>
</reference>
<dbReference type="SUPFAM" id="SSF81901">
    <property type="entry name" value="HCP-like"/>
    <property type="match status" value="1"/>
</dbReference>
<comment type="caution">
    <text evidence="1">The sequence shown here is derived from an EMBL/GenBank/DDBJ whole genome shotgun (WGS) entry which is preliminary data.</text>
</comment>
<dbReference type="PANTHER" id="PTHR45011">
    <property type="entry name" value="DAP3-BINDING CELL DEATH ENHANCER 1"/>
    <property type="match status" value="1"/>
</dbReference>
<dbReference type="AlphaFoldDB" id="A0A8J1URF7"/>
<dbReference type="InterPro" id="IPR052748">
    <property type="entry name" value="ISR_Activator"/>
</dbReference>
<evidence type="ECO:0000313" key="2">
    <source>
        <dbReference type="Proteomes" id="UP000749559"/>
    </source>
</evidence>
<gene>
    <name evidence="1" type="ORF">OFUS_LOCUS5590</name>
</gene>
<dbReference type="Proteomes" id="UP000749559">
    <property type="component" value="Unassembled WGS sequence"/>
</dbReference>
<dbReference type="Pfam" id="PF08238">
    <property type="entry name" value="Sel1"/>
    <property type="match status" value="2"/>
</dbReference>
<dbReference type="PANTHER" id="PTHR45011:SF1">
    <property type="entry name" value="DAP3-BINDING CELL DEATH ENHANCER 1"/>
    <property type="match status" value="1"/>
</dbReference>
<dbReference type="InterPro" id="IPR006597">
    <property type="entry name" value="Sel1-like"/>
</dbReference>
<dbReference type="OrthoDB" id="2384430at2759"/>
<dbReference type="EMBL" id="CAIIXF020000003">
    <property type="protein sequence ID" value="CAH1778712.1"/>
    <property type="molecule type" value="Genomic_DNA"/>
</dbReference>
<dbReference type="Gene3D" id="1.25.40.10">
    <property type="entry name" value="Tetratricopeptide repeat domain"/>
    <property type="match status" value="1"/>
</dbReference>
<dbReference type="InterPro" id="IPR011990">
    <property type="entry name" value="TPR-like_helical_dom_sf"/>
</dbReference>
<sequence>MMNPDVEMRQRLLADDSKPNVTDPSYDHSLPYGGKVYLARRKKPDPMWVKILEAVALLGTFLFCLYAYYNFDHLHFHVNHGYAHLGYSSAQHQVGQRYLHGVGVEKHPERAMEWFQKAADQGHPHASYNLAIGHLKGIKTSLKPGEAHQLINHAAANGVKEAHKTLNHVCSKGGCNI</sequence>
<name>A0A8J1URF7_OWEFU</name>
<proteinExistence type="predicted"/>
<protein>
    <submittedName>
        <fullName evidence="1">Uncharacterized protein</fullName>
    </submittedName>
</protein>
<keyword evidence="2" id="KW-1185">Reference proteome</keyword>